<accession>A0A1F7IEI3</accession>
<evidence type="ECO:0000256" key="6">
    <source>
        <dbReference type="ARBA" id="ARBA00022984"/>
    </source>
</evidence>
<evidence type="ECO:0000313" key="13">
    <source>
        <dbReference type="EMBL" id="OGK41770.1"/>
    </source>
</evidence>
<protein>
    <recommendedName>
        <fullName evidence="10">UDP-N-acetylglucosamine--N-acetylmuramyl-(pentapeptide) pyrophosphoryl-undecaprenol N-acetylglucosamine transferase</fullName>
        <ecNumber evidence="10">2.4.1.227</ecNumber>
    </recommendedName>
    <alternativeName>
        <fullName evidence="10">Undecaprenyl-PP-MurNAc-pentapeptide-UDPGlcNAc GlcNAc transferase</fullName>
    </alternativeName>
</protein>
<dbReference type="GO" id="GO:0005975">
    <property type="term" value="P:carbohydrate metabolic process"/>
    <property type="evidence" value="ECO:0007669"/>
    <property type="project" value="InterPro"/>
</dbReference>
<feature type="binding site" evidence="10">
    <location>
        <position position="299"/>
    </location>
    <ligand>
        <name>UDP-N-acetyl-alpha-D-glucosamine</name>
        <dbReference type="ChEBI" id="CHEBI:57705"/>
    </ligand>
</feature>
<dbReference type="Gene3D" id="3.40.50.2000">
    <property type="entry name" value="Glycogen Phosphorylase B"/>
    <property type="match status" value="2"/>
</dbReference>
<keyword evidence="8 10" id="KW-0131">Cell cycle</keyword>
<feature type="binding site" evidence="10">
    <location>
        <begin position="6"/>
        <end position="8"/>
    </location>
    <ligand>
        <name>UDP-N-acetyl-alpha-D-glucosamine</name>
        <dbReference type="ChEBI" id="CHEBI:57705"/>
    </ligand>
</feature>
<evidence type="ECO:0000259" key="12">
    <source>
        <dbReference type="Pfam" id="PF04101"/>
    </source>
</evidence>
<name>A0A1F7IEI3_9BACT</name>
<feature type="domain" description="Glycosyl transferase family 28 C-terminal" evidence="12">
    <location>
        <begin position="186"/>
        <end position="353"/>
    </location>
</feature>
<dbReference type="EC" id="2.4.1.227" evidence="10"/>
<dbReference type="Pfam" id="PF04101">
    <property type="entry name" value="Glyco_tran_28_C"/>
    <property type="match status" value="1"/>
</dbReference>
<comment type="caution">
    <text evidence="10">Lacks conserved residue(s) required for the propagation of feature annotation.</text>
</comment>
<dbReference type="AlphaFoldDB" id="A0A1F7IEI3"/>
<comment type="catalytic activity">
    <reaction evidence="10">
        <text>di-trans,octa-cis-undecaprenyl diphospho-N-acetyl-alpha-D-muramoyl-L-alanyl-D-glutamyl-meso-2,6-diaminopimeloyl-D-alanyl-D-alanine + UDP-N-acetyl-alpha-D-glucosamine = di-trans,octa-cis-undecaprenyl diphospho-[N-acetyl-alpha-D-glucosaminyl-(1-&gt;4)]-N-acetyl-alpha-D-muramoyl-L-alanyl-D-glutamyl-meso-2,6-diaminopimeloyl-D-alanyl-D-alanine + UDP + H(+)</text>
        <dbReference type="Rhea" id="RHEA:31227"/>
        <dbReference type="ChEBI" id="CHEBI:15378"/>
        <dbReference type="ChEBI" id="CHEBI:57705"/>
        <dbReference type="ChEBI" id="CHEBI:58223"/>
        <dbReference type="ChEBI" id="CHEBI:61387"/>
        <dbReference type="ChEBI" id="CHEBI:61388"/>
        <dbReference type="EC" id="2.4.1.227"/>
    </reaction>
</comment>
<evidence type="ECO:0000256" key="9">
    <source>
        <dbReference type="ARBA" id="ARBA00023316"/>
    </source>
</evidence>
<evidence type="ECO:0000256" key="3">
    <source>
        <dbReference type="ARBA" id="ARBA00022676"/>
    </source>
</evidence>
<dbReference type="EMBL" id="MGAG01000009">
    <property type="protein sequence ID" value="OGK41770.1"/>
    <property type="molecule type" value="Genomic_DNA"/>
</dbReference>
<dbReference type="SUPFAM" id="SSF53756">
    <property type="entry name" value="UDP-Glycosyltransferase/glycogen phosphorylase"/>
    <property type="match status" value="1"/>
</dbReference>
<keyword evidence="5 10" id="KW-0133">Cell shape</keyword>
<proteinExistence type="inferred from homology"/>
<evidence type="ECO:0000256" key="1">
    <source>
        <dbReference type="ARBA" id="ARBA00022475"/>
    </source>
</evidence>
<dbReference type="STRING" id="1802056.A2954_03580"/>
<sequence>MKILITGGHLGPALAVIDEIGNQADLVFVGRKFDLDREKTYSLEYQEIAKKNIRFYNLQTGRITRLLSLKLILNLIKIPLGLYQSLVILLNEKPSLILSFGGYIGFPICLTGFILKIPIFSHEQTLKPGLTNRLTGILAKKIFLAFPETKKFFPASKVIVCGNPVRKTVLGIRKIPFKIEKTKPLIYVTGGSIGSHSVNVHIENILQQLLEKYIVIHQTGKISKYADYRRLIEKRKKLPENLKKNYYLREHFLADEIGSIYSLSDLVVGRSGANTVFELIAWKKPAVLIPLPWSANREQLEHAKLMQKSGVSDIFLQSKSSNHLLLLIEKTMANITNYKNNFKNVQLLYKENAAKIIVKTILSQSVS</sequence>
<comment type="caution">
    <text evidence="13">The sequence shown here is derived from an EMBL/GenBank/DDBJ whole genome shotgun (WGS) entry which is preliminary data.</text>
</comment>
<dbReference type="GO" id="GO:0051301">
    <property type="term" value="P:cell division"/>
    <property type="evidence" value="ECO:0007669"/>
    <property type="project" value="UniProtKB-KW"/>
</dbReference>
<comment type="function">
    <text evidence="10">Cell wall formation. Catalyzes the transfer of a GlcNAc subunit on undecaprenyl-pyrophosphoryl-MurNAc-pentapeptide (lipid intermediate I) to form undecaprenyl-pyrophosphoryl-MurNAc-(pentapeptide)GlcNAc (lipid intermediate II).</text>
</comment>
<evidence type="ECO:0000259" key="11">
    <source>
        <dbReference type="Pfam" id="PF03033"/>
    </source>
</evidence>
<keyword evidence="7 10" id="KW-0472">Membrane</keyword>
<comment type="pathway">
    <text evidence="10">Cell wall biogenesis; peptidoglycan biosynthesis.</text>
</comment>
<comment type="subcellular location">
    <subcellularLocation>
        <location evidence="10">Cell membrane</location>
        <topology evidence="10">Peripheral membrane protein</topology>
        <orientation evidence="10">Cytoplasmic side</orientation>
    </subcellularLocation>
</comment>
<evidence type="ECO:0000256" key="4">
    <source>
        <dbReference type="ARBA" id="ARBA00022679"/>
    </source>
</evidence>
<comment type="similarity">
    <text evidence="10">Belongs to the glycosyltransferase 28 family. MurG subfamily.</text>
</comment>
<dbReference type="HAMAP" id="MF_00033">
    <property type="entry name" value="MurG"/>
    <property type="match status" value="1"/>
</dbReference>
<evidence type="ECO:0000256" key="8">
    <source>
        <dbReference type="ARBA" id="ARBA00023306"/>
    </source>
</evidence>
<evidence type="ECO:0000256" key="7">
    <source>
        <dbReference type="ARBA" id="ARBA00023136"/>
    </source>
</evidence>
<gene>
    <name evidence="10" type="primary">murG</name>
    <name evidence="13" type="ORF">A2954_03580</name>
</gene>
<evidence type="ECO:0000256" key="10">
    <source>
        <dbReference type="HAMAP-Rule" id="MF_00033"/>
    </source>
</evidence>
<evidence type="ECO:0000256" key="5">
    <source>
        <dbReference type="ARBA" id="ARBA00022960"/>
    </source>
</evidence>
<dbReference type="InterPro" id="IPR006009">
    <property type="entry name" value="GlcNAc_MurG"/>
</dbReference>
<dbReference type="InterPro" id="IPR004276">
    <property type="entry name" value="GlycoTrans_28_N"/>
</dbReference>
<dbReference type="PANTHER" id="PTHR21015:SF22">
    <property type="entry name" value="GLYCOSYLTRANSFERASE"/>
    <property type="match status" value="1"/>
</dbReference>
<dbReference type="GO" id="GO:0005886">
    <property type="term" value="C:plasma membrane"/>
    <property type="evidence" value="ECO:0007669"/>
    <property type="project" value="UniProtKB-SubCell"/>
</dbReference>
<keyword evidence="3 10" id="KW-0328">Glycosyltransferase</keyword>
<dbReference type="InterPro" id="IPR007235">
    <property type="entry name" value="Glyco_trans_28_C"/>
</dbReference>
<dbReference type="CDD" id="cd03785">
    <property type="entry name" value="GT28_MurG"/>
    <property type="match status" value="1"/>
</dbReference>
<dbReference type="PANTHER" id="PTHR21015">
    <property type="entry name" value="UDP-N-ACETYLGLUCOSAMINE--N-ACETYLMURAMYL-(PENTAPEPTIDE) PYROPHOSPHORYL-UNDECAPRENOL N-ACETYLGLUCOSAMINE TRANSFERASE 1"/>
    <property type="match status" value="1"/>
</dbReference>
<dbReference type="GO" id="GO:0008360">
    <property type="term" value="P:regulation of cell shape"/>
    <property type="evidence" value="ECO:0007669"/>
    <property type="project" value="UniProtKB-KW"/>
</dbReference>
<keyword evidence="2 10" id="KW-0132">Cell division</keyword>
<dbReference type="GO" id="GO:0071555">
    <property type="term" value="P:cell wall organization"/>
    <property type="evidence" value="ECO:0007669"/>
    <property type="project" value="UniProtKB-KW"/>
</dbReference>
<dbReference type="UniPathway" id="UPA00219"/>
<dbReference type="Pfam" id="PF03033">
    <property type="entry name" value="Glyco_transf_28"/>
    <property type="match status" value="1"/>
</dbReference>
<keyword evidence="4 10" id="KW-0808">Transferase</keyword>
<feature type="domain" description="Glycosyltransferase family 28 N-terminal" evidence="11">
    <location>
        <begin position="6"/>
        <end position="143"/>
    </location>
</feature>
<keyword evidence="1 10" id="KW-1003">Cell membrane</keyword>
<feature type="binding site" evidence="10">
    <location>
        <position position="192"/>
    </location>
    <ligand>
        <name>UDP-N-acetyl-alpha-D-glucosamine</name>
        <dbReference type="ChEBI" id="CHEBI:57705"/>
    </ligand>
</feature>
<dbReference type="Proteomes" id="UP000177698">
    <property type="component" value="Unassembled WGS sequence"/>
</dbReference>
<organism evidence="13 14">
    <name type="scientific">Candidatus Roizmanbacteria bacterium RIFCSPLOWO2_01_FULL_37_12</name>
    <dbReference type="NCBI Taxonomy" id="1802056"/>
    <lineage>
        <taxon>Bacteria</taxon>
        <taxon>Candidatus Roizmaniibacteriota</taxon>
    </lineage>
</organism>
<dbReference type="GO" id="GO:0009252">
    <property type="term" value="P:peptidoglycan biosynthetic process"/>
    <property type="evidence" value="ECO:0007669"/>
    <property type="project" value="UniProtKB-UniRule"/>
</dbReference>
<feature type="binding site" evidence="10">
    <location>
        <position position="166"/>
    </location>
    <ligand>
        <name>UDP-N-acetyl-alpha-D-glucosamine</name>
        <dbReference type="ChEBI" id="CHEBI:57705"/>
    </ligand>
</feature>
<keyword evidence="6 10" id="KW-0573">Peptidoglycan synthesis</keyword>
<keyword evidence="9 10" id="KW-0961">Cell wall biogenesis/degradation</keyword>
<dbReference type="GO" id="GO:0050511">
    <property type="term" value="F:undecaprenyldiphospho-muramoylpentapeptide beta-N-acetylglucosaminyltransferase activity"/>
    <property type="evidence" value="ECO:0007669"/>
    <property type="project" value="UniProtKB-UniRule"/>
</dbReference>
<reference evidence="13 14" key="1">
    <citation type="journal article" date="2016" name="Nat. Commun.">
        <title>Thousands of microbial genomes shed light on interconnected biogeochemical processes in an aquifer system.</title>
        <authorList>
            <person name="Anantharaman K."/>
            <person name="Brown C.T."/>
            <person name="Hug L.A."/>
            <person name="Sharon I."/>
            <person name="Castelle C.J."/>
            <person name="Probst A.J."/>
            <person name="Thomas B.C."/>
            <person name="Singh A."/>
            <person name="Wilkins M.J."/>
            <person name="Karaoz U."/>
            <person name="Brodie E.L."/>
            <person name="Williams K.H."/>
            <person name="Hubbard S.S."/>
            <person name="Banfield J.F."/>
        </authorList>
    </citation>
    <scope>NUCLEOTIDE SEQUENCE [LARGE SCALE GENOMIC DNA]</scope>
</reference>
<evidence type="ECO:0000313" key="14">
    <source>
        <dbReference type="Proteomes" id="UP000177698"/>
    </source>
</evidence>
<evidence type="ECO:0000256" key="2">
    <source>
        <dbReference type="ARBA" id="ARBA00022618"/>
    </source>
</evidence>